<keyword evidence="2" id="KW-0496">Mitochondrion</keyword>
<feature type="region of interest" description="Disordered" evidence="4">
    <location>
        <begin position="26"/>
        <end position="66"/>
    </location>
</feature>
<dbReference type="RefSeq" id="XP_024666170.1">
    <property type="nucleotide sequence ID" value="XM_024810402.1"/>
</dbReference>
<dbReference type="Pfam" id="PF10937">
    <property type="entry name" value="Kgd4-YMR31"/>
    <property type="match status" value="1"/>
</dbReference>
<dbReference type="InterPro" id="IPR020373">
    <property type="entry name" value="Kgd4/YMR-31"/>
</dbReference>
<keyword evidence="6" id="KW-1185">Reference proteome</keyword>
<organism evidence="5 6">
    <name type="scientific">Wickerhamiella sorbophila</name>
    <dbReference type="NCBI Taxonomy" id="45607"/>
    <lineage>
        <taxon>Eukaryota</taxon>
        <taxon>Fungi</taxon>
        <taxon>Dikarya</taxon>
        <taxon>Ascomycota</taxon>
        <taxon>Saccharomycotina</taxon>
        <taxon>Dipodascomycetes</taxon>
        <taxon>Dipodascales</taxon>
        <taxon>Trichomonascaceae</taxon>
        <taxon>Wickerhamiella</taxon>
    </lineage>
</organism>
<comment type="subcellular location">
    <subcellularLocation>
        <location evidence="1">Mitochondrion</location>
    </subcellularLocation>
</comment>
<accession>A0A2T0FMM5</accession>
<dbReference type="STRING" id="45607.A0A2T0FMM5"/>
<dbReference type="PANTHER" id="PTHR31601:SF2">
    <property type="entry name" value="ALPHA-KETOGLUTARATE DEHYDROGENASE COMPONENT 4"/>
    <property type="match status" value="1"/>
</dbReference>
<evidence type="ECO:0000256" key="1">
    <source>
        <dbReference type="ARBA" id="ARBA00004173"/>
    </source>
</evidence>
<dbReference type="PANTHER" id="PTHR31601">
    <property type="entry name" value="28S RIBOSOMAL PROTEIN S36, MITOCHONDRIAL"/>
    <property type="match status" value="1"/>
</dbReference>
<protein>
    <recommendedName>
        <fullName evidence="7">37S ribosomal protein YMR-31, mitochondrial</fullName>
    </recommendedName>
</protein>
<evidence type="ECO:0000313" key="6">
    <source>
        <dbReference type="Proteomes" id="UP000238350"/>
    </source>
</evidence>
<name>A0A2T0FMM5_9ASCO</name>
<reference evidence="5 6" key="1">
    <citation type="submission" date="2017-04" db="EMBL/GenBank/DDBJ databases">
        <title>Genome sequencing of [Candida] sorbophila.</title>
        <authorList>
            <person name="Ahn J.O."/>
        </authorList>
    </citation>
    <scope>NUCLEOTIDE SEQUENCE [LARGE SCALE GENOMIC DNA]</scope>
    <source>
        <strain evidence="5 6">DS02</strain>
    </source>
</reference>
<proteinExistence type="inferred from homology"/>
<dbReference type="GO" id="GO:0004591">
    <property type="term" value="F:oxoglutarate dehydrogenase (succinyl-transferring) activity"/>
    <property type="evidence" value="ECO:0007669"/>
    <property type="project" value="TreeGrafter"/>
</dbReference>
<feature type="compositionally biased region" description="Polar residues" evidence="4">
    <location>
        <begin position="42"/>
        <end position="52"/>
    </location>
</feature>
<dbReference type="EMBL" id="NDIQ01000022">
    <property type="protein sequence ID" value="PRT56225.1"/>
    <property type="molecule type" value="Genomic_DNA"/>
</dbReference>
<dbReference type="GO" id="GO:0006103">
    <property type="term" value="P:2-oxoglutarate metabolic process"/>
    <property type="evidence" value="ECO:0007669"/>
    <property type="project" value="InterPro"/>
</dbReference>
<evidence type="ECO:0000313" key="5">
    <source>
        <dbReference type="EMBL" id="PRT56225.1"/>
    </source>
</evidence>
<comment type="caution">
    <text evidence="5">The sequence shown here is derived from an EMBL/GenBank/DDBJ whole genome shotgun (WGS) entry which is preliminary data.</text>
</comment>
<dbReference type="GO" id="GO:0005739">
    <property type="term" value="C:mitochondrion"/>
    <property type="evidence" value="ECO:0007669"/>
    <property type="project" value="UniProtKB-SubCell"/>
</dbReference>
<evidence type="ECO:0000256" key="2">
    <source>
        <dbReference type="ARBA" id="ARBA00023128"/>
    </source>
</evidence>
<sequence>MRASIVAYRVPLIRFIGKRSIPSTLDHSLKAHPEGPGELPSSFAQYRQSAQTHGPLARSSSTSSPAESGAVYLSVADLPKRFHYSQLSEAELENINSGGAFVVF</sequence>
<dbReference type="AlphaFoldDB" id="A0A2T0FMM5"/>
<dbReference type="OrthoDB" id="2116030at2759"/>
<evidence type="ECO:0000256" key="4">
    <source>
        <dbReference type="SAM" id="MobiDB-lite"/>
    </source>
</evidence>
<gene>
    <name evidence="5" type="ORF">B9G98_03845</name>
</gene>
<dbReference type="Proteomes" id="UP000238350">
    <property type="component" value="Unassembled WGS sequence"/>
</dbReference>
<evidence type="ECO:0008006" key="7">
    <source>
        <dbReference type="Google" id="ProtNLM"/>
    </source>
</evidence>
<comment type="similarity">
    <text evidence="3">Belongs to the alpha-ketoglutarate dehydrogenase component 4 family.</text>
</comment>
<dbReference type="GeneID" id="36517593"/>
<evidence type="ECO:0000256" key="3">
    <source>
        <dbReference type="ARBA" id="ARBA00043970"/>
    </source>
</evidence>